<dbReference type="KEGG" id="faf:OE104_12185"/>
<evidence type="ECO:0000313" key="1">
    <source>
        <dbReference type="EMBL" id="WAA09313.1"/>
    </source>
</evidence>
<dbReference type="RefSeq" id="WP_275417095.1">
    <property type="nucleotide sequence ID" value="NZ_CP106878.1"/>
</dbReference>
<proteinExistence type="predicted"/>
<reference evidence="1" key="1">
    <citation type="submission" date="2022-09" db="EMBL/GenBank/DDBJ databases">
        <title>Complete Genomes of Fervidibacillus albus and Fervidibacillus halotolerans isolated from tidal flat sediments.</title>
        <authorList>
            <person name="Kwon K.K."/>
            <person name="Yang S.-H."/>
            <person name="Park M.J."/>
            <person name="Oh H.-M."/>
        </authorList>
    </citation>
    <scope>NUCLEOTIDE SEQUENCE</scope>
    <source>
        <strain evidence="1">MEBiC13591</strain>
    </source>
</reference>
<keyword evidence="2" id="KW-1185">Reference proteome</keyword>
<dbReference type="SUPFAM" id="SSF54001">
    <property type="entry name" value="Cysteine proteinases"/>
    <property type="match status" value="1"/>
</dbReference>
<dbReference type="AlphaFoldDB" id="A0A9E8LTG2"/>
<protein>
    <recommendedName>
        <fullName evidence="3">Permuted papain-like amidase YaeF/Yiix C92 family enzyme</fullName>
    </recommendedName>
</protein>
<dbReference type="Gene3D" id="3.90.1720.10">
    <property type="entry name" value="endopeptidase domain like (from Nostoc punctiforme)"/>
    <property type="match status" value="1"/>
</dbReference>
<organism evidence="1 2">
    <name type="scientific">Fervidibacillus albus</name>
    <dbReference type="NCBI Taxonomy" id="2980026"/>
    <lineage>
        <taxon>Bacteria</taxon>
        <taxon>Bacillati</taxon>
        <taxon>Bacillota</taxon>
        <taxon>Bacilli</taxon>
        <taxon>Bacillales</taxon>
        <taxon>Bacillaceae</taxon>
        <taxon>Fervidibacillus</taxon>
    </lineage>
</organism>
<gene>
    <name evidence="1" type="ORF">OE104_12185</name>
</gene>
<sequence length="209" mass="24618">MKKKEKAIYILLTDTGTLLNRIIKWFTHAPYNHVSIAFDEQLEEVYSFGRKQPRNPLIAGFVKEDVYSGTYRYFQNTRCLLLKIDVSDVEYERIRQIIAYFNEHKEQFSYNLIGLIGVLFHYPIGKKNAYFCSQFVAEVFKKSRMPLWERPSGLVTPHDFLLHHAFEILYEGKLYDYPLLNQERINETEDEDALLLTAASLIKKLLPLN</sequence>
<accession>A0A9E8LTG2</accession>
<dbReference type="EMBL" id="CP106878">
    <property type="protein sequence ID" value="WAA09313.1"/>
    <property type="molecule type" value="Genomic_DNA"/>
</dbReference>
<dbReference type="InterPro" id="IPR038765">
    <property type="entry name" value="Papain-like_cys_pep_sf"/>
</dbReference>
<evidence type="ECO:0008006" key="3">
    <source>
        <dbReference type="Google" id="ProtNLM"/>
    </source>
</evidence>
<name>A0A9E8LTG2_9BACI</name>
<dbReference type="Proteomes" id="UP001164718">
    <property type="component" value="Chromosome"/>
</dbReference>
<evidence type="ECO:0000313" key="2">
    <source>
        <dbReference type="Proteomes" id="UP001164718"/>
    </source>
</evidence>